<evidence type="ECO:0000256" key="1">
    <source>
        <dbReference type="SAM" id="MobiDB-lite"/>
    </source>
</evidence>
<name>A0A834EVQ6_ORYME</name>
<sequence>MRDEHPEAPSEQLLLEFQEETRAEERLFRSGSCVAAGAATPQTPPLILRTQEQLSHTPAVTQSRGNQRLGHRDT</sequence>
<gene>
    <name evidence="2" type="ORF">FQA47_008540</name>
</gene>
<evidence type="ECO:0000313" key="2">
    <source>
        <dbReference type="EMBL" id="KAF6715445.1"/>
    </source>
</evidence>
<dbReference type="AlphaFoldDB" id="A0A834EVQ6"/>
<feature type="compositionally biased region" description="Polar residues" evidence="1">
    <location>
        <begin position="51"/>
        <end position="66"/>
    </location>
</feature>
<dbReference type="Proteomes" id="UP000646548">
    <property type="component" value="Unassembled WGS sequence"/>
</dbReference>
<organism evidence="2 3">
    <name type="scientific">Oryzias melastigma</name>
    <name type="common">Marine medaka</name>
    <dbReference type="NCBI Taxonomy" id="30732"/>
    <lineage>
        <taxon>Eukaryota</taxon>
        <taxon>Metazoa</taxon>
        <taxon>Chordata</taxon>
        <taxon>Craniata</taxon>
        <taxon>Vertebrata</taxon>
        <taxon>Euteleostomi</taxon>
        <taxon>Actinopterygii</taxon>
        <taxon>Neopterygii</taxon>
        <taxon>Teleostei</taxon>
        <taxon>Neoteleostei</taxon>
        <taxon>Acanthomorphata</taxon>
        <taxon>Ovalentaria</taxon>
        <taxon>Atherinomorphae</taxon>
        <taxon>Beloniformes</taxon>
        <taxon>Adrianichthyidae</taxon>
        <taxon>Oryziinae</taxon>
        <taxon>Oryzias</taxon>
    </lineage>
</organism>
<reference evidence="2" key="1">
    <citation type="journal article" name="BMC Genomics">
        <title>Long-read sequencing and de novo genome assembly of marine medaka (Oryzias melastigma).</title>
        <authorList>
            <person name="Liang P."/>
            <person name="Saqib H.S.A."/>
            <person name="Ni X."/>
            <person name="Shen Y."/>
        </authorList>
    </citation>
    <scope>NUCLEOTIDE SEQUENCE</scope>
    <source>
        <strain evidence="2">Bigg-433</strain>
    </source>
</reference>
<proteinExistence type="predicted"/>
<feature type="region of interest" description="Disordered" evidence="1">
    <location>
        <begin position="51"/>
        <end position="74"/>
    </location>
</feature>
<accession>A0A834EVQ6</accession>
<evidence type="ECO:0000313" key="3">
    <source>
        <dbReference type="Proteomes" id="UP000646548"/>
    </source>
</evidence>
<dbReference type="EMBL" id="WKFB01001088">
    <property type="protein sequence ID" value="KAF6715445.1"/>
    <property type="molecule type" value="Genomic_DNA"/>
</dbReference>
<protein>
    <submittedName>
        <fullName evidence="2">Uncharacterized protein</fullName>
    </submittedName>
</protein>
<comment type="caution">
    <text evidence="2">The sequence shown here is derived from an EMBL/GenBank/DDBJ whole genome shotgun (WGS) entry which is preliminary data.</text>
</comment>